<keyword evidence="11" id="KW-1185">Reference proteome</keyword>
<keyword evidence="3" id="KW-0479">Metal-binding</keyword>
<dbReference type="PROSITE" id="PS00463">
    <property type="entry name" value="ZN2_CY6_FUNGAL_1"/>
    <property type="match status" value="1"/>
</dbReference>
<dbReference type="GO" id="GO:0016705">
    <property type="term" value="F:oxidoreductase activity, acting on paired donors, with incorporation or reduction of molecular oxygen"/>
    <property type="evidence" value="ECO:0007669"/>
    <property type="project" value="InterPro"/>
</dbReference>
<accession>A0A6A6JZ76</accession>
<evidence type="ECO:0000313" key="11">
    <source>
        <dbReference type="Proteomes" id="UP000800097"/>
    </source>
</evidence>
<dbReference type="InterPro" id="IPR001128">
    <property type="entry name" value="Cyt_P450"/>
</dbReference>
<dbReference type="SUPFAM" id="SSF57701">
    <property type="entry name" value="Zn2/Cys6 DNA-binding domain"/>
    <property type="match status" value="1"/>
</dbReference>
<dbReference type="InterPro" id="IPR036396">
    <property type="entry name" value="Cyt_P450_sf"/>
</dbReference>
<dbReference type="Pfam" id="PF00067">
    <property type="entry name" value="p450"/>
    <property type="match status" value="1"/>
</dbReference>
<feature type="region of interest" description="Disordered" evidence="8">
    <location>
        <begin position="204"/>
        <end position="229"/>
    </location>
</feature>
<feature type="compositionally biased region" description="Polar residues" evidence="8">
    <location>
        <begin position="275"/>
        <end position="285"/>
    </location>
</feature>
<dbReference type="OrthoDB" id="3366823at2759"/>
<feature type="domain" description="Zn(2)-C6 fungal-type" evidence="9">
    <location>
        <begin position="41"/>
        <end position="71"/>
    </location>
</feature>
<evidence type="ECO:0000259" key="9">
    <source>
        <dbReference type="PROSITE" id="PS50048"/>
    </source>
</evidence>
<evidence type="ECO:0000313" key="10">
    <source>
        <dbReference type="EMBL" id="KAF2280359.1"/>
    </source>
</evidence>
<keyword evidence="4" id="KW-0560">Oxidoreductase</keyword>
<dbReference type="GO" id="GO:0000981">
    <property type="term" value="F:DNA-binding transcription factor activity, RNA polymerase II-specific"/>
    <property type="evidence" value="ECO:0007669"/>
    <property type="project" value="InterPro"/>
</dbReference>
<dbReference type="SUPFAM" id="SSF48264">
    <property type="entry name" value="Cytochrome P450"/>
    <property type="match status" value="1"/>
</dbReference>
<evidence type="ECO:0000256" key="8">
    <source>
        <dbReference type="SAM" id="MobiDB-lite"/>
    </source>
</evidence>
<dbReference type="Gene3D" id="1.10.630.10">
    <property type="entry name" value="Cytochrome P450"/>
    <property type="match status" value="1"/>
</dbReference>
<keyword evidence="5" id="KW-0408">Iron</keyword>
<reference evidence="10" key="1">
    <citation type="journal article" date="2020" name="Stud. Mycol.">
        <title>101 Dothideomycetes genomes: a test case for predicting lifestyles and emergence of pathogens.</title>
        <authorList>
            <person name="Haridas S."/>
            <person name="Albert R."/>
            <person name="Binder M."/>
            <person name="Bloem J."/>
            <person name="Labutti K."/>
            <person name="Salamov A."/>
            <person name="Andreopoulos B."/>
            <person name="Baker S."/>
            <person name="Barry K."/>
            <person name="Bills G."/>
            <person name="Bluhm B."/>
            <person name="Cannon C."/>
            <person name="Castanera R."/>
            <person name="Culley D."/>
            <person name="Daum C."/>
            <person name="Ezra D."/>
            <person name="Gonzalez J."/>
            <person name="Henrissat B."/>
            <person name="Kuo A."/>
            <person name="Liang C."/>
            <person name="Lipzen A."/>
            <person name="Lutzoni F."/>
            <person name="Magnuson J."/>
            <person name="Mondo S."/>
            <person name="Nolan M."/>
            <person name="Ohm R."/>
            <person name="Pangilinan J."/>
            <person name="Park H.-J."/>
            <person name="Ramirez L."/>
            <person name="Alfaro M."/>
            <person name="Sun H."/>
            <person name="Tritt A."/>
            <person name="Yoshinaga Y."/>
            <person name="Zwiers L.-H."/>
            <person name="Turgeon B."/>
            <person name="Goodwin S."/>
            <person name="Spatafora J."/>
            <person name="Crous P."/>
            <person name="Grigoriev I."/>
        </authorList>
    </citation>
    <scope>NUCLEOTIDE SEQUENCE</scope>
    <source>
        <strain evidence="10">CBS 379.55</strain>
    </source>
</reference>
<dbReference type="Proteomes" id="UP000800097">
    <property type="component" value="Unassembled WGS sequence"/>
</dbReference>
<proteinExistence type="inferred from homology"/>
<gene>
    <name evidence="10" type="ORF">EI97DRAFT_391435</name>
</gene>
<dbReference type="Gene3D" id="4.10.240.10">
    <property type="entry name" value="Zn(2)-C6 fungal-type DNA-binding domain"/>
    <property type="match status" value="1"/>
</dbReference>
<dbReference type="SMART" id="SM00066">
    <property type="entry name" value="GAL4"/>
    <property type="match status" value="1"/>
</dbReference>
<dbReference type="Pfam" id="PF00172">
    <property type="entry name" value="Zn_clus"/>
    <property type="match status" value="1"/>
</dbReference>
<dbReference type="InterPro" id="IPR001138">
    <property type="entry name" value="Zn2Cys6_DnaBD"/>
</dbReference>
<comment type="similarity">
    <text evidence="2">Belongs to the cytochrome P450 family.</text>
</comment>
<dbReference type="EMBL" id="ML986485">
    <property type="protein sequence ID" value="KAF2280359.1"/>
    <property type="molecule type" value="Genomic_DNA"/>
</dbReference>
<dbReference type="PANTHER" id="PTHR46206:SF6">
    <property type="entry name" value="CYTOCHROME P450 MONOOXYGENASE AN1598-RELATED"/>
    <property type="match status" value="1"/>
</dbReference>
<feature type="compositionally biased region" description="Low complexity" evidence="8">
    <location>
        <begin position="207"/>
        <end position="222"/>
    </location>
</feature>
<feature type="compositionally biased region" description="Polar residues" evidence="8">
    <location>
        <begin position="171"/>
        <end position="185"/>
    </location>
</feature>
<dbReference type="CDD" id="cd00067">
    <property type="entry name" value="GAL4"/>
    <property type="match status" value="1"/>
</dbReference>
<protein>
    <submittedName>
        <fullName evidence="10">Cytochrome P450</fullName>
    </submittedName>
</protein>
<evidence type="ECO:0000256" key="3">
    <source>
        <dbReference type="ARBA" id="ARBA00022723"/>
    </source>
</evidence>
<dbReference type="PANTHER" id="PTHR46206">
    <property type="entry name" value="CYTOCHROME P450"/>
    <property type="match status" value="1"/>
</dbReference>
<name>A0A6A6JZ76_WESOR</name>
<dbReference type="PROSITE" id="PS50048">
    <property type="entry name" value="ZN2_CY6_FUNGAL_2"/>
    <property type="match status" value="1"/>
</dbReference>
<feature type="region of interest" description="Disordered" evidence="8">
    <location>
        <begin position="80"/>
        <end position="134"/>
    </location>
</feature>
<feature type="region of interest" description="Disordered" evidence="8">
    <location>
        <begin position="165"/>
        <end position="185"/>
    </location>
</feature>
<dbReference type="PRINTS" id="PR00755">
    <property type="entry name" value="AFLATOXINBRP"/>
</dbReference>
<evidence type="ECO:0000256" key="1">
    <source>
        <dbReference type="ARBA" id="ARBA00001971"/>
    </source>
</evidence>
<dbReference type="GeneID" id="54549415"/>
<evidence type="ECO:0000256" key="4">
    <source>
        <dbReference type="ARBA" id="ARBA00023002"/>
    </source>
</evidence>
<organism evidence="10 11">
    <name type="scientific">Westerdykella ornata</name>
    <dbReference type="NCBI Taxonomy" id="318751"/>
    <lineage>
        <taxon>Eukaryota</taxon>
        <taxon>Fungi</taxon>
        <taxon>Dikarya</taxon>
        <taxon>Ascomycota</taxon>
        <taxon>Pezizomycotina</taxon>
        <taxon>Dothideomycetes</taxon>
        <taxon>Pleosporomycetidae</taxon>
        <taxon>Pleosporales</taxon>
        <taxon>Sporormiaceae</taxon>
        <taxon>Westerdykella</taxon>
    </lineage>
</organism>
<dbReference type="CDD" id="cd11041">
    <property type="entry name" value="CYP503A1-like"/>
    <property type="match status" value="1"/>
</dbReference>
<evidence type="ECO:0000256" key="2">
    <source>
        <dbReference type="ARBA" id="ARBA00010617"/>
    </source>
</evidence>
<evidence type="ECO:0000256" key="5">
    <source>
        <dbReference type="ARBA" id="ARBA00023004"/>
    </source>
</evidence>
<sequence>MTGYKAGGQQTQLLNPHHYSLAEIKMPEQDIPRRRLKYRLSCDICHAAKIKCDSQKPSCRRCAVKKLDCVYSISHRKGRPREKRKGMEAIGGTSGLAGPEPMSMQGPDIRTPPTTNFEAPVTADEPSEASSSQPAIDSLAFSTAFGTFDLDDDFDFVTMLGSLDEPPISDANLTPTTATSTSQGESRYVLSPGILESNNQSLLPLADAGSSSQPDRSSDGSAHSVGLQPEPFSGTAFNSYLDNAASLDQAFGNGLGLLQNGAQVDDASQLRRGQASASRSSTYPSGTEEFSDFLSLSEEGPRRDGGLANCDCFPALLRRIRCLKSRQRSRGQIPIGSVLMMERETNECLSRLQRCQSCGQDSMVYLFAMASVRIVLDLMQKTVQDEFMTGSKRSDSSDCDRSSLYIGNFKVPARARRRYLREMLRARFSKFLMLVEERKRLAHSASQDCFAIGASALMGNIDRDLKTILGSTTAEKENRGEEINVVPSNKLFYHISFHARDSYPRAYWFNMSSLPLLNGGVWGSGALHARPYASSAIIGAFCFILMLLADYINNWQKKRRLGGIAIVGDAPHLWRRLRTKPVNHRKYFQDGYDKYSKKSKPYAVWQQNDDFIIVMPPGTEEEIKNVGPDRLSFLHAVDDSYHFWLHTKILGRSHIEAVRLLNKNISQEPFPAFMAVWHLTHVVASSFLIGPEFARNRKYIEAIKYYCLQAPAFAHMYFWLPAPIRRIYWYLSPQAAEIRKSLKTLKGEVGPEIRRNLAAWRKGEKVRKEPTLLRSILDVKAETGQIKRDIKSVNKADEEREIDRFEDEFIFTGFDSAGPVVCLVVQLLFETIRHKHVIDPLRQEIAAALAANGGEWTDQAMTSMPRLDAFTREVLRVDGPTLFSMTRSVRQPVQLKTPGGLRLRPGSMITSPSWMIHNDEDFYENAKVFDPWRFYDENTNTVTTKATTSSNKFLVYGYGTGICPGRHIGVRWAQIQLAKLLMRYDAEFEDVLKGKPENVVMPGMLLPPYDAKIVFRPRK</sequence>
<dbReference type="GO" id="GO:0004497">
    <property type="term" value="F:monooxygenase activity"/>
    <property type="evidence" value="ECO:0007669"/>
    <property type="project" value="UniProtKB-KW"/>
</dbReference>
<evidence type="ECO:0000256" key="7">
    <source>
        <dbReference type="ARBA" id="ARBA00023242"/>
    </source>
</evidence>
<dbReference type="RefSeq" id="XP_033657897.1">
    <property type="nucleotide sequence ID" value="XM_033796240.1"/>
</dbReference>
<dbReference type="GO" id="GO:0008270">
    <property type="term" value="F:zinc ion binding"/>
    <property type="evidence" value="ECO:0007669"/>
    <property type="project" value="InterPro"/>
</dbReference>
<comment type="cofactor">
    <cofactor evidence="1">
        <name>heme</name>
        <dbReference type="ChEBI" id="CHEBI:30413"/>
    </cofactor>
</comment>
<dbReference type="InterPro" id="IPR036864">
    <property type="entry name" value="Zn2-C6_fun-type_DNA-bd_sf"/>
</dbReference>
<dbReference type="AlphaFoldDB" id="A0A6A6JZ76"/>
<dbReference type="GO" id="GO:0005506">
    <property type="term" value="F:iron ion binding"/>
    <property type="evidence" value="ECO:0007669"/>
    <property type="project" value="InterPro"/>
</dbReference>
<keyword evidence="7" id="KW-0539">Nucleus</keyword>
<evidence type="ECO:0000256" key="6">
    <source>
        <dbReference type="ARBA" id="ARBA00023033"/>
    </source>
</evidence>
<feature type="region of interest" description="Disordered" evidence="8">
    <location>
        <begin position="268"/>
        <end position="290"/>
    </location>
</feature>
<keyword evidence="6" id="KW-0503">Monooxygenase</keyword>
<dbReference type="GO" id="GO:0020037">
    <property type="term" value="F:heme binding"/>
    <property type="evidence" value="ECO:0007669"/>
    <property type="project" value="InterPro"/>
</dbReference>